<dbReference type="OrthoDB" id="255819at2759"/>
<dbReference type="Gene3D" id="3.30.429.10">
    <property type="entry name" value="Macrophage Migration Inhibitory Factor"/>
    <property type="match status" value="1"/>
</dbReference>
<name>D8M1J7_BLAHO</name>
<reference evidence="1" key="1">
    <citation type="submission" date="2010-02" db="EMBL/GenBank/DDBJ databases">
        <title>Sequencing and annotation of the Blastocystis hominis genome.</title>
        <authorList>
            <person name="Wincker P."/>
        </authorList>
    </citation>
    <scope>NUCLEOTIDE SEQUENCE</scope>
    <source>
        <strain evidence="1">Singapore isolate B</strain>
    </source>
</reference>
<protein>
    <submittedName>
        <fullName evidence="1">Uncharacterized protein</fullName>
    </submittedName>
</protein>
<dbReference type="InterPro" id="IPR014347">
    <property type="entry name" value="Tautomerase/MIF_sf"/>
</dbReference>
<dbReference type="InParanoid" id="D8M1J7"/>
<dbReference type="Proteomes" id="UP000008312">
    <property type="component" value="Unassembled WGS sequence"/>
</dbReference>
<evidence type="ECO:0000313" key="1">
    <source>
        <dbReference type="EMBL" id="CBK21936.2"/>
    </source>
</evidence>
<organism evidence="1">
    <name type="scientific">Blastocystis hominis</name>
    <dbReference type="NCBI Taxonomy" id="12968"/>
    <lineage>
        <taxon>Eukaryota</taxon>
        <taxon>Sar</taxon>
        <taxon>Stramenopiles</taxon>
        <taxon>Bigyra</taxon>
        <taxon>Opalozoa</taxon>
        <taxon>Opalinata</taxon>
        <taxon>Blastocystidae</taxon>
        <taxon>Blastocystis</taxon>
    </lineage>
</organism>
<evidence type="ECO:0000313" key="2">
    <source>
        <dbReference type="Proteomes" id="UP000008312"/>
    </source>
</evidence>
<keyword evidence="2" id="KW-1185">Reference proteome</keyword>
<sequence length="50" mass="5742">MPCLRVFTNVDADKSTLNAFLKEASAMVAKELRKPERYDLAMSLYYPLVM</sequence>
<gene>
    <name evidence="1" type="ORF">GSBLH_T00002023001</name>
</gene>
<dbReference type="AlphaFoldDB" id="D8M1J7"/>
<proteinExistence type="predicted"/>
<dbReference type="GeneID" id="24919235"/>
<dbReference type="SUPFAM" id="SSF55331">
    <property type="entry name" value="Tautomerase/MIF"/>
    <property type="match status" value="1"/>
</dbReference>
<dbReference type="EMBL" id="FN668645">
    <property type="protein sequence ID" value="CBK21936.2"/>
    <property type="molecule type" value="Genomic_DNA"/>
</dbReference>
<dbReference type="RefSeq" id="XP_012895984.1">
    <property type="nucleotide sequence ID" value="XM_013040530.1"/>
</dbReference>
<accession>D8M1J7</accession>